<dbReference type="PANTHER" id="PTHR36845:SF1">
    <property type="entry name" value="HYDROLASE, PUTATIVE (AFU_ORTHOLOGUE AFUA_7G05090)-RELATED"/>
    <property type="match status" value="1"/>
</dbReference>
<sequence>MTFEELMKKPELSPDETKKALELASRQTESCLSEFSSQFKFVYSENGFYTPVPNEQWTNGFWTGELWLAYENTGDGRYREAALKQAESFLERIETGNHTDTHDLGFLYSLSCVSGYKLTGNETAKKAALLAADRLKSRFHEKGQFLQAWGAMDNLKNYRLIIDCLLNLPLLYWATEETGQPEYAKKARAHLDTALSVIIRPDYSTYHTYYFDPETGKPLRGVTHQGYSADSVWARGQAWGVYGLALSYRYTRSPEYLEDFKHVTDYFLTHLPENLVPYWDFIFEDGSGEPWDSSASAIAVCGILEMCRFLPEAEAAPYLAAAKRLMKALTDLCAVTSPESSNGQLLHGVYGKKTPYNDCIDHGIDECNLWGDYFYVEALTRLTKDWNPYW</sequence>
<keyword evidence="5" id="KW-0326">Glycosidase</keyword>
<evidence type="ECO:0000256" key="4">
    <source>
        <dbReference type="PIRSR" id="PIRSR610905-2"/>
    </source>
</evidence>
<dbReference type="InterPro" id="IPR008928">
    <property type="entry name" value="6-hairpin_glycosidase_sf"/>
</dbReference>
<feature type="binding site" evidence="4">
    <location>
        <position position="239"/>
    </location>
    <ligand>
        <name>substrate</name>
    </ligand>
</feature>
<gene>
    <name evidence="5" type="primary">ugl_3</name>
    <name evidence="5" type="ORF">ERS852407_01924</name>
</gene>
<feature type="active site" description="Proton donor" evidence="3">
    <location>
        <position position="163"/>
    </location>
</feature>
<dbReference type="InterPro" id="IPR010905">
    <property type="entry name" value="Glyco_hydro_88"/>
</dbReference>
<dbReference type="EC" id="3.2.1.179" evidence="5"/>
<feature type="binding site" evidence="4">
    <location>
        <position position="103"/>
    </location>
    <ligand>
        <name>substrate</name>
    </ligand>
</feature>
<dbReference type="GO" id="GO:0000272">
    <property type="term" value="P:polysaccharide catabolic process"/>
    <property type="evidence" value="ECO:0007669"/>
    <property type="project" value="TreeGrafter"/>
</dbReference>
<evidence type="ECO:0000313" key="5">
    <source>
        <dbReference type="EMBL" id="CUO13094.1"/>
    </source>
</evidence>
<feature type="active site" description="Nucleophile" evidence="3">
    <location>
        <position position="103"/>
    </location>
</feature>
<evidence type="ECO:0000313" key="6">
    <source>
        <dbReference type="Proteomes" id="UP000095651"/>
    </source>
</evidence>
<reference evidence="5 6" key="1">
    <citation type="submission" date="2015-09" db="EMBL/GenBank/DDBJ databases">
        <authorList>
            <consortium name="Pathogen Informatics"/>
        </authorList>
    </citation>
    <scope>NUCLEOTIDE SEQUENCE [LARGE SCALE GENOMIC DNA]</scope>
    <source>
        <strain evidence="5 6">2789STDY5608850</strain>
    </source>
</reference>
<dbReference type="EMBL" id="CYZE01000004">
    <property type="protein sequence ID" value="CUO13094.1"/>
    <property type="molecule type" value="Genomic_DNA"/>
</dbReference>
<dbReference type="RefSeq" id="WP_055654538.1">
    <property type="nucleotide sequence ID" value="NZ_CABIXC010000004.1"/>
</dbReference>
<dbReference type="GO" id="GO:0052757">
    <property type="term" value="F:chondroitin hydrolase activity"/>
    <property type="evidence" value="ECO:0007669"/>
    <property type="project" value="TreeGrafter"/>
</dbReference>
<dbReference type="SUPFAM" id="SSF48208">
    <property type="entry name" value="Six-hairpin glycosidases"/>
    <property type="match status" value="1"/>
</dbReference>
<proteinExistence type="inferred from homology"/>
<name>A0A174CIX7_9FIRM</name>
<keyword evidence="1 5" id="KW-0378">Hydrolase</keyword>
<protein>
    <submittedName>
        <fullName evidence="5">Glycosyl hydrolase family protein</fullName>
        <ecNumber evidence="5">3.2.1.179</ecNumber>
    </submittedName>
</protein>
<evidence type="ECO:0000256" key="1">
    <source>
        <dbReference type="ARBA" id="ARBA00022801"/>
    </source>
</evidence>
<evidence type="ECO:0000256" key="3">
    <source>
        <dbReference type="PIRSR" id="PIRSR610905-1"/>
    </source>
</evidence>
<dbReference type="PANTHER" id="PTHR36845">
    <property type="entry name" value="HYDROLASE, PUTATIVE (AFU_ORTHOLOGUE AFUA_7G05090)-RELATED"/>
    <property type="match status" value="1"/>
</dbReference>
<dbReference type="Pfam" id="PF07470">
    <property type="entry name" value="Glyco_hydro_88"/>
    <property type="match status" value="1"/>
</dbReference>
<comment type="similarity">
    <text evidence="2">Belongs to the glycosyl hydrolase 88 family.</text>
</comment>
<dbReference type="InterPro" id="IPR012341">
    <property type="entry name" value="6hp_glycosidase-like_sf"/>
</dbReference>
<feature type="binding site" evidence="4">
    <location>
        <position position="221"/>
    </location>
    <ligand>
        <name>substrate</name>
    </ligand>
</feature>
<dbReference type="AlphaFoldDB" id="A0A174CIX7"/>
<feature type="binding site" evidence="4">
    <location>
        <position position="223"/>
    </location>
    <ligand>
        <name>substrate</name>
    </ligand>
</feature>
<feature type="binding site" evidence="4">
    <location>
        <position position="163"/>
    </location>
    <ligand>
        <name>substrate</name>
    </ligand>
</feature>
<evidence type="ECO:0000256" key="2">
    <source>
        <dbReference type="ARBA" id="ARBA00038358"/>
    </source>
</evidence>
<dbReference type="InterPro" id="IPR052369">
    <property type="entry name" value="UG_Glycosaminoglycan_Hydrolase"/>
</dbReference>
<dbReference type="Proteomes" id="UP000095651">
    <property type="component" value="Unassembled WGS sequence"/>
</dbReference>
<organism evidence="5 6">
    <name type="scientific">Hungatella hathewayi</name>
    <dbReference type="NCBI Taxonomy" id="154046"/>
    <lineage>
        <taxon>Bacteria</taxon>
        <taxon>Bacillati</taxon>
        <taxon>Bacillota</taxon>
        <taxon>Clostridia</taxon>
        <taxon>Lachnospirales</taxon>
        <taxon>Lachnospiraceae</taxon>
        <taxon>Hungatella</taxon>
    </lineage>
</organism>
<dbReference type="Gene3D" id="1.50.10.10">
    <property type="match status" value="1"/>
</dbReference>
<accession>A0A174CIX7</accession>
<feature type="binding site" evidence="4">
    <location>
        <position position="235"/>
    </location>
    <ligand>
        <name>substrate</name>
    </ligand>
</feature>